<name>A0A4C1YS01_EUMVA</name>
<dbReference type="EMBL" id="BGZK01001341">
    <property type="protein sequence ID" value="GBP77652.1"/>
    <property type="molecule type" value="Genomic_DNA"/>
</dbReference>
<feature type="region of interest" description="Disordered" evidence="1">
    <location>
        <begin position="1"/>
        <end position="35"/>
    </location>
</feature>
<organism evidence="2 3">
    <name type="scientific">Eumeta variegata</name>
    <name type="common">Bagworm moth</name>
    <name type="synonym">Eumeta japonica</name>
    <dbReference type="NCBI Taxonomy" id="151549"/>
    <lineage>
        <taxon>Eukaryota</taxon>
        <taxon>Metazoa</taxon>
        <taxon>Ecdysozoa</taxon>
        <taxon>Arthropoda</taxon>
        <taxon>Hexapoda</taxon>
        <taxon>Insecta</taxon>
        <taxon>Pterygota</taxon>
        <taxon>Neoptera</taxon>
        <taxon>Endopterygota</taxon>
        <taxon>Lepidoptera</taxon>
        <taxon>Glossata</taxon>
        <taxon>Ditrysia</taxon>
        <taxon>Tineoidea</taxon>
        <taxon>Psychidae</taxon>
        <taxon>Oiketicinae</taxon>
        <taxon>Eumeta</taxon>
    </lineage>
</organism>
<evidence type="ECO:0000313" key="2">
    <source>
        <dbReference type="EMBL" id="GBP77652.1"/>
    </source>
</evidence>
<gene>
    <name evidence="2" type="ORF">EVAR_57037_1</name>
</gene>
<keyword evidence="3" id="KW-1185">Reference proteome</keyword>
<dbReference type="AlphaFoldDB" id="A0A4C1YS01"/>
<feature type="non-terminal residue" evidence="2">
    <location>
        <position position="63"/>
    </location>
</feature>
<evidence type="ECO:0000313" key="3">
    <source>
        <dbReference type="Proteomes" id="UP000299102"/>
    </source>
</evidence>
<sequence length="63" mass="6993">MLGPLGSDQWCRTQSSSTGTRLGGRGAPHSRRTVGRNIHRMDYHKNQTDLEAADRKDGWKAGL</sequence>
<evidence type="ECO:0000256" key="1">
    <source>
        <dbReference type="SAM" id="MobiDB-lite"/>
    </source>
</evidence>
<accession>A0A4C1YS01</accession>
<proteinExistence type="predicted"/>
<reference evidence="2 3" key="1">
    <citation type="journal article" date="2019" name="Commun. Biol.">
        <title>The bagworm genome reveals a unique fibroin gene that provides high tensile strength.</title>
        <authorList>
            <person name="Kono N."/>
            <person name="Nakamura H."/>
            <person name="Ohtoshi R."/>
            <person name="Tomita M."/>
            <person name="Numata K."/>
            <person name="Arakawa K."/>
        </authorList>
    </citation>
    <scope>NUCLEOTIDE SEQUENCE [LARGE SCALE GENOMIC DNA]</scope>
</reference>
<protein>
    <submittedName>
        <fullName evidence="2">Uncharacterized protein</fullName>
    </submittedName>
</protein>
<comment type="caution">
    <text evidence="2">The sequence shown here is derived from an EMBL/GenBank/DDBJ whole genome shotgun (WGS) entry which is preliminary data.</text>
</comment>
<dbReference type="Proteomes" id="UP000299102">
    <property type="component" value="Unassembled WGS sequence"/>
</dbReference>